<protein>
    <submittedName>
        <fullName evidence="2">Uncharacterized protein</fullName>
    </submittedName>
</protein>
<keyword evidence="3" id="KW-1185">Reference proteome</keyword>
<reference evidence="2 3" key="1">
    <citation type="submission" date="2021-06" db="EMBL/GenBank/DDBJ databases">
        <authorList>
            <person name="Sun Q."/>
            <person name="Li D."/>
        </authorList>
    </citation>
    <scope>NUCLEOTIDE SEQUENCE [LARGE SCALE GENOMIC DNA]</scope>
    <source>
        <strain evidence="2 3">MSJ-4</strain>
    </source>
</reference>
<accession>A0ABS6EX76</accession>
<comment type="caution">
    <text evidence="2">The sequence shown here is derived from an EMBL/GenBank/DDBJ whole genome shotgun (WGS) entry which is preliminary data.</text>
</comment>
<keyword evidence="1" id="KW-0175">Coiled coil</keyword>
<proteinExistence type="predicted"/>
<evidence type="ECO:0000256" key="1">
    <source>
        <dbReference type="SAM" id="Coils"/>
    </source>
</evidence>
<sequence length="141" mass="17131">MNSLSFDVKNIEDDIELLEKAKIDILMLIDFPVWNRLTTAMENICKYYMAFIRSENELNMLEDMGDNKKEKDVRRFELTMDMDNIKKEIKPYLKDRDEILKDISEEKRKELQDIYLKISELELRKKQLMQLINMEYESNDY</sequence>
<name>A0ABS6EX76_9CLOT</name>
<organism evidence="2 3">
    <name type="scientific">Clostridium simiarum</name>
    <dbReference type="NCBI Taxonomy" id="2841506"/>
    <lineage>
        <taxon>Bacteria</taxon>
        <taxon>Bacillati</taxon>
        <taxon>Bacillota</taxon>
        <taxon>Clostridia</taxon>
        <taxon>Eubacteriales</taxon>
        <taxon>Clostridiaceae</taxon>
        <taxon>Clostridium</taxon>
    </lineage>
</organism>
<evidence type="ECO:0000313" key="3">
    <source>
        <dbReference type="Proteomes" id="UP000736583"/>
    </source>
</evidence>
<feature type="coiled-coil region" evidence="1">
    <location>
        <begin position="104"/>
        <end position="131"/>
    </location>
</feature>
<dbReference type="Proteomes" id="UP000736583">
    <property type="component" value="Unassembled WGS sequence"/>
</dbReference>
<dbReference type="EMBL" id="JAHLQL010000001">
    <property type="protein sequence ID" value="MBU5590725.1"/>
    <property type="molecule type" value="Genomic_DNA"/>
</dbReference>
<dbReference type="RefSeq" id="WP_216455840.1">
    <property type="nucleotide sequence ID" value="NZ_JAHLQL010000001.1"/>
</dbReference>
<gene>
    <name evidence="2" type="ORF">KQI89_03030</name>
</gene>
<evidence type="ECO:0000313" key="2">
    <source>
        <dbReference type="EMBL" id="MBU5590725.1"/>
    </source>
</evidence>